<evidence type="ECO:0000256" key="12">
    <source>
        <dbReference type="HAMAP-Rule" id="MF_00318"/>
    </source>
</evidence>
<dbReference type="InterPro" id="IPR020811">
    <property type="entry name" value="Enolase_N"/>
</dbReference>
<dbReference type="SFLD" id="SFLDG00178">
    <property type="entry name" value="enolase"/>
    <property type="match status" value="1"/>
</dbReference>
<dbReference type="SMART" id="SM01192">
    <property type="entry name" value="Enolase_C"/>
    <property type="match status" value="1"/>
</dbReference>
<dbReference type="Proteomes" id="UP000007820">
    <property type="component" value="Unassembled WGS sequence"/>
</dbReference>
<dbReference type="STRING" id="908937.Prede_0704"/>
<feature type="binding site" evidence="14">
    <location>
        <position position="182"/>
    </location>
    <ligand>
        <name>substrate</name>
    </ligand>
</feature>
<accession>F9CZM4</accession>
<evidence type="ECO:0000256" key="5">
    <source>
        <dbReference type="ARBA" id="ARBA00022490"/>
    </source>
</evidence>
<feature type="binding site" evidence="12">
    <location>
        <position position="408"/>
    </location>
    <ligand>
        <name>(2R)-2-phosphoglycerate</name>
        <dbReference type="ChEBI" id="CHEBI:58289"/>
    </ligand>
</feature>
<dbReference type="InterPro" id="IPR036849">
    <property type="entry name" value="Enolase-like_C_sf"/>
</dbReference>
<feature type="binding site" evidence="14">
    <location>
        <position position="191"/>
    </location>
    <ligand>
        <name>substrate</name>
    </ligand>
</feature>
<comment type="cofactor">
    <cofactor evidence="12">
        <name>Mg(2+)</name>
        <dbReference type="ChEBI" id="CHEBI:18420"/>
    </cofactor>
    <text evidence="12">Binds a second Mg(2+) ion via substrate during catalysis.</text>
</comment>
<dbReference type="EMBL" id="AFPW01000001">
    <property type="protein sequence ID" value="EGQ17707.1"/>
    <property type="molecule type" value="Genomic_DNA"/>
</dbReference>
<proteinExistence type="inferred from homology"/>
<dbReference type="FunFam" id="3.30.390.10:FF:000001">
    <property type="entry name" value="Enolase"/>
    <property type="match status" value="1"/>
</dbReference>
<evidence type="ECO:0000256" key="3">
    <source>
        <dbReference type="ARBA" id="ARBA00012058"/>
    </source>
</evidence>
<evidence type="ECO:0000256" key="15">
    <source>
        <dbReference type="PIRSR" id="PIRSR001400-3"/>
    </source>
</evidence>
<dbReference type="InterPro" id="IPR020810">
    <property type="entry name" value="Enolase_C"/>
</dbReference>
<evidence type="ECO:0000256" key="9">
    <source>
        <dbReference type="ARBA" id="ARBA00023152"/>
    </source>
</evidence>
<dbReference type="GO" id="GO:0006096">
    <property type="term" value="P:glycolytic process"/>
    <property type="evidence" value="ECO:0007669"/>
    <property type="project" value="UniProtKB-UniRule"/>
</dbReference>
<keyword evidence="9 12" id="KW-0324">Glycolysis</keyword>
<organism evidence="18 19">
    <name type="scientific">Prevotella dentalis (strain ATCC 49559 / DSM 3688 / JCM 13448 / NCTC 12043 / ES 2772)</name>
    <name type="common">Mitsuokella dentalis</name>
    <dbReference type="NCBI Taxonomy" id="908937"/>
    <lineage>
        <taxon>Bacteria</taxon>
        <taxon>Pseudomonadati</taxon>
        <taxon>Bacteroidota</taxon>
        <taxon>Bacteroidia</taxon>
        <taxon>Bacteroidales</taxon>
        <taxon>Prevotellaceae</taxon>
        <taxon>Prevotella</taxon>
    </lineage>
</organism>
<feature type="active site" description="Proton donor" evidence="12 13">
    <location>
        <position position="232"/>
    </location>
</feature>
<dbReference type="GO" id="GO:0000015">
    <property type="term" value="C:phosphopyruvate hydratase complex"/>
    <property type="evidence" value="ECO:0007669"/>
    <property type="project" value="InterPro"/>
</dbReference>
<dbReference type="GO" id="GO:0009986">
    <property type="term" value="C:cell surface"/>
    <property type="evidence" value="ECO:0007669"/>
    <property type="project" value="UniProtKB-SubCell"/>
</dbReference>
<dbReference type="PROSITE" id="PS00164">
    <property type="entry name" value="ENOLASE"/>
    <property type="match status" value="1"/>
</dbReference>
<dbReference type="PRINTS" id="PR00148">
    <property type="entry name" value="ENOLASE"/>
</dbReference>
<feature type="binding site" evidence="12">
    <location>
        <position position="429"/>
    </location>
    <ligand>
        <name>(2R)-2-phosphoglycerate</name>
        <dbReference type="ChEBI" id="CHEBI:58289"/>
    </ligand>
</feature>
<comment type="caution">
    <text evidence="18">The sequence shown here is derived from an EMBL/GenBank/DDBJ whole genome shotgun (WGS) entry which is preliminary data.</text>
</comment>
<feature type="binding site" evidence="12">
    <location>
        <position position="378"/>
    </location>
    <ligand>
        <name>(2R)-2-phosphoglycerate</name>
        <dbReference type="ChEBI" id="CHEBI:58289"/>
    </ligand>
</feature>
<evidence type="ECO:0000313" key="19">
    <source>
        <dbReference type="Proteomes" id="UP000007820"/>
    </source>
</evidence>
<feature type="domain" description="Enolase N-terminal" evidence="17">
    <location>
        <begin position="31"/>
        <end position="161"/>
    </location>
</feature>
<dbReference type="Pfam" id="PF00113">
    <property type="entry name" value="Enolase_C"/>
    <property type="match status" value="1"/>
</dbReference>
<dbReference type="EC" id="4.2.1.11" evidence="3 12"/>
<dbReference type="PIRSF" id="PIRSF001400">
    <property type="entry name" value="Enolase"/>
    <property type="match status" value="1"/>
</dbReference>
<feature type="binding site" evidence="12 15">
    <location>
        <position position="269"/>
    </location>
    <ligand>
        <name>Mg(2+)</name>
        <dbReference type="ChEBI" id="CHEBI:18420"/>
    </ligand>
</feature>
<evidence type="ECO:0000256" key="11">
    <source>
        <dbReference type="ARBA" id="ARBA00045763"/>
    </source>
</evidence>
<feature type="binding site" evidence="12 15">
    <location>
        <position position="326"/>
    </location>
    <ligand>
        <name>Mg(2+)</name>
        <dbReference type="ChEBI" id="CHEBI:18420"/>
    </ligand>
</feature>
<dbReference type="AlphaFoldDB" id="F9CZM4"/>
<keyword evidence="8 12" id="KW-0460">Magnesium</keyword>
<dbReference type="NCBIfam" id="TIGR01060">
    <property type="entry name" value="eno"/>
    <property type="match status" value="1"/>
</dbReference>
<dbReference type="UniPathway" id="UPA00109">
    <property type="reaction ID" value="UER00187"/>
</dbReference>
<evidence type="ECO:0000256" key="10">
    <source>
        <dbReference type="ARBA" id="ARBA00023239"/>
    </source>
</evidence>
<feature type="active site" description="Proton acceptor" evidence="12 13">
    <location>
        <position position="378"/>
    </location>
</feature>
<dbReference type="PANTHER" id="PTHR11902">
    <property type="entry name" value="ENOLASE"/>
    <property type="match status" value="1"/>
</dbReference>
<dbReference type="HAMAP" id="MF_00318">
    <property type="entry name" value="Enolase"/>
    <property type="match status" value="1"/>
</dbReference>
<evidence type="ECO:0000256" key="4">
    <source>
        <dbReference type="ARBA" id="ARBA00017068"/>
    </source>
</evidence>
<name>F9CZM4_PREDD</name>
<evidence type="ECO:0000256" key="1">
    <source>
        <dbReference type="ARBA" id="ARBA00005031"/>
    </source>
</evidence>
<evidence type="ECO:0000259" key="16">
    <source>
        <dbReference type="SMART" id="SM01192"/>
    </source>
</evidence>
<dbReference type="SMART" id="SM01193">
    <property type="entry name" value="Enolase_N"/>
    <property type="match status" value="1"/>
</dbReference>
<dbReference type="Gene3D" id="3.30.390.10">
    <property type="entry name" value="Enolase-like, N-terminal domain"/>
    <property type="match status" value="1"/>
</dbReference>
<comment type="pathway">
    <text evidence="1 12">Carbohydrate degradation; glycolysis; pyruvate from D-glyceraldehyde 3-phosphate: step 4/5.</text>
</comment>
<dbReference type="CDD" id="cd03313">
    <property type="entry name" value="enolase"/>
    <property type="match status" value="1"/>
</dbReference>
<gene>
    <name evidence="12 18" type="primary">eno</name>
    <name evidence="18" type="ORF">HMPREF9136_0051</name>
</gene>
<comment type="catalytic activity">
    <reaction evidence="12">
        <text>(2R)-2-phosphoglycerate = phosphoenolpyruvate + H2O</text>
        <dbReference type="Rhea" id="RHEA:10164"/>
        <dbReference type="ChEBI" id="CHEBI:15377"/>
        <dbReference type="ChEBI" id="CHEBI:58289"/>
        <dbReference type="ChEBI" id="CHEBI:58702"/>
        <dbReference type="EC" id="4.2.1.11"/>
    </reaction>
</comment>
<dbReference type="InterPro" id="IPR029017">
    <property type="entry name" value="Enolase-like_N"/>
</dbReference>
<comment type="function">
    <text evidence="11 12">Catalyzes the reversible conversion of 2-phosphoglycerate (2-PG) into phosphoenolpyruvate (PEP). It is essential for the degradation of carbohydrates via glycolysis.</text>
</comment>
<dbReference type="SFLD" id="SFLDS00001">
    <property type="entry name" value="Enolase"/>
    <property type="match status" value="1"/>
</dbReference>
<feature type="domain" description="Enolase C-terminal TIM barrel" evidence="16">
    <location>
        <begin position="166"/>
        <end position="461"/>
    </location>
</feature>
<dbReference type="InterPro" id="IPR000941">
    <property type="entry name" value="Enolase"/>
</dbReference>
<dbReference type="GO" id="GO:0000287">
    <property type="term" value="F:magnesium ion binding"/>
    <property type="evidence" value="ECO:0007669"/>
    <property type="project" value="UniProtKB-UniRule"/>
</dbReference>
<evidence type="ECO:0000259" key="17">
    <source>
        <dbReference type="SMART" id="SM01193"/>
    </source>
</evidence>
<dbReference type="SUPFAM" id="SSF51604">
    <property type="entry name" value="Enolase C-terminal domain-like"/>
    <property type="match status" value="1"/>
</dbReference>
<feature type="binding site" evidence="12">
    <location>
        <position position="190"/>
    </location>
    <ligand>
        <name>(2R)-2-phosphoglycerate</name>
        <dbReference type="ChEBI" id="CHEBI:58289"/>
    </ligand>
</feature>
<sequence length="464" mass="50797">MFNPFFGRNFAQDKKRTYCYSLIIKGKTMKIEKVHAREILDSRGNPTVEVEVTLENGVMGRASVPSGASTGENEALELRDGDKNRFGGKGVLKAVDNVNNIIAPALKGFCVLEQRKIDYKMLELDGTATKSKLGANAILGVSLAVAQTAAKALNIPLYRYIGGCNTYTLPVPMMNIINGGAHSDAPIAFQEFMIRPVGAASEKEAIRMGAEVFHALAKNLKKRGLSTAVGDEGGFAPNFDGIEDALDTIIASIKDAGYEPGKDVKIAMDCAASEFAVQENGEWFYDYRQLKNGMPKDVKNGKKLTAEQQIAYLEELITKYPIDSIEDGLDENDWENWVKLTAKIGDRCQLVGDDLFVTNVKFLEKGIKMGAANSILIKVNQIGSLTETLEAIEMAHRHGYTTVTSHRSGETEDTTIADIAVATNSGQIKTGSMSRTDRMAKYNQLIRIEEELCCSAKYGYTKLK</sequence>
<evidence type="ECO:0000256" key="8">
    <source>
        <dbReference type="ARBA" id="ARBA00022842"/>
    </source>
</evidence>
<keyword evidence="7 12" id="KW-0479">Metal-binding</keyword>
<comment type="cofactor">
    <cofactor evidence="15">
        <name>Mg(2+)</name>
        <dbReference type="ChEBI" id="CHEBI:18420"/>
    </cofactor>
    <text evidence="15">Mg(2+) is required for catalysis and for stabilizing the dimer.</text>
</comment>
<keyword evidence="5 12" id="KW-0963">Cytoplasm</keyword>
<feature type="binding site" evidence="14">
    <location>
        <position position="353"/>
    </location>
    <ligand>
        <name>substrate</name>
    </ligand>
</feature>
<feature type="binding site" evidence="12 15">
    <location>
        <position position="353"/>
    </location>
    <ligand>
        <name>Mg(2+)</name>
        <dbReference type="ChEBI" id="CHEBI:18420"/>
    </ligand>
</feature>
<dbReference type="PANTHER" id="PTHR11902:SF1">
    <property type="entry name" value="ENOLASE"/>
    <property type="match status" value="1"/>
</dbReference>
<comment type="similarity">
    <text evidence="2 12">Belongs to the enolase family.</text>
</comment>
<feature type="binding site" evidence="12">
    <location>
        <position position="407"/>
    </location>
    <ligand>
        <name>(2R)-2-phosphoglycerate</name>
        <dbReference type="ChEBI" id="CHEBI:58289"/>
    </ligand>
</feature>
<dbReference type="eggNOG" id="COG0148">
    <property type="taxonomic scope" value="Bacteria"/>
</dbReference>
<dbReference type="Pfam" id="PF03952">
    <property type="entry name" value="Enolase_N"/>
    <property type="match status" value="1"/>
</dbReference>
<feature type="binding site" evidence="14">
    <location>
        <position position="429"/>
    </location>
    <ligand>
        <name>substrate</name>
    </ligand>
</feature>
<dbReference type="FunFam" id="3.20.20.120:FF:000001">
    <property type="entry name" value="Enolase"/>
    <property type="match status" value="1"/>
</dbReference>
<keyword evidence="10 12" id="KW-0456">Lyase</keyword>
<evidence type="ECO:0000313" key="18">
    <source>
        <dbReference type="EMBL" id="EGQ17707.1"/>
    </source>
</evidence>
<evidence type="ECO:0000256" key="14">
    <source>
        <dbReference type="PIRSR" id="PIRSR001400-2"/>
    </source>
</evidence>
<dbReference type="GO" id="GO:0004634">
    <property type="term" value="F:phosphopyruvate hydratase activity"/>
    <property type="evidence" value="ECO:0007669"/>
    <property type="project" value="UniProtKB-UniRule"/>
</dbReference>
<keyword evidence="6 12" id="KW-0964">Secreted</keyword>
<evidence type="ECO:0000256" key="2">
    <source>
        <dbReference type="ARBA" id="ARBA00009604"/>
    </source>
</evidence>
<evidence type="ECO:0000256" key="6">
    <source>
        <dbReference type="ARBA" id="ARBA00022525"/>
    </source>
</evidence>
<dbReference type="SFLD" id="SFLDF00002">
    <property type="entry name" value="enolase"/>
    <property type="match status" value="1"/>
</dbReference>
<evidence type="ECO:0000256" key="13">
    <source>
        <dbReference type="PIRSR" id="PIRSR001400-1"/>
    </source>
</evidence>
<feature type="binding site" evidence="14">
    <location>
        <begin position="405"/>
        <end position="408"/>
    </location>
    <ligand>
        <name>substrate</name>
    </ligand>
</feature>
<evidence type="ECO:0000256" key="7">
    <source>
        <dbReference type="ARBA" id="ARBA00022723"/>
    </source>
</evidence>
<reference evidence="18 19" key="1">
    <citation type="submission" date="2011-04" db="EMBL/GenBank/DDBJ databases">
        <authorList>
            <person name="Muzny D."/>
            <person name="Qin X."/>
            <person name="Deng J."/>
            <person name="Jiang H."/>
            <person name="Liu Y."/>
            <person name="Qu J."/>
            <person name="Song X.-Z."/>
            <person name="Zhang L."/>
            <person name="Thornton R."/>
            <person name="Coyle M."/>
            <person name="Francisco L."/>
            <person name="Jackson L."/>
            <person name="Javaid M."/>
            <person name="Korchina V."/>
            <person name="Kovar C."/>
            <person name="Mata R."/>
            <person name="Mathew T."/>
            <person name="Ngo R."/>
            <person name="Nguyen L."/>
            <person name="Nguyen N."/>
            <person name="Okwuonu G."/>
            <person name="Ongeri F."/>
            <person name="Pham C."/>
            <person name="Simmons D."/>
            <person name="Wilczek-Boney K."/>
            <person name="Hale W."/>
            <person name="Jakkamsetti A."/>
            <person name="Pham P."/>
            <person name="Ruth R."/>
            <person name="San Lucas F."/>
            <person name="Warren J."/>
            <person name="Zhang J."/>
            <person name="Zhao Z."/>
            <person name="Zhou C."/>
            <person name="Zhu D."/>
            <person name="Lee S."/>
            <person name="Bess C."/>
            <person name="Blankenburg K."/>
            <person name="Forbes L."/>
            <person name="Fu Q."/>
            <person name="Gubbala S."/>
            <person name="Hirani K."/>
            <person name="Jayaseelan J.C."/>
            <person name="Lara F."/>
            <person name="Munidasa M."/>
            <person name="Palculict T."/>
            <person name="Patil S."/>
            <person name="Pu L.-L."/>
            <person name="Saada N."/>
            <person name="Tang L."/>
            <person name="Weissenberger G."/>
            <person name="Zhu Y."/>
            <person name="Hemphill L."/>
            <person name="Shang Y."/>
            <person name="Youmans B."/>
            <person name="Ayvaz T."/>
            <person name="Ross M."/>
            <person name="Santibanez J."/>
            <person name="Aqrawi P."/>
            <person name="Gross S."/>
            <person name="Joshi V."/>
            <person name="Fowler G."/>
            <person name="Nazareth L."/>
            <person name="Reid J."/>
            <person name="Worley K."/>
            <person name="Petrosino J."/>
            <person name="Highlander S."/>
            <person name="Gibbs R."/>
        </authorList>
    </citation>
    <scope>NUCLEOTIDE SEQUENCE [LARGE SCALE GENOMIC DNA]</scope>
    <source>
        <strain evidence="18 19">DSM 3688</strain>
    </source>
</reference>
<dbReference type="Gene3D" id="3.20.20.120">
    <property type="entry name" value="Enolase-like C-terminal domain"/>
    <property type="match status" value="1"/>
</dbReference>
<dbReference type="InterPro" id="IPR020809">
    <property type="entry name" value="Enolase_CS"/>
</dbReference>
<comment type="subcellular location">
    <subcellularLocation>
        <location evidence="12">Cytoplasm</location>
    </subcellularLocation>
    <subcellularLocation>
        <location evidence="12">Secreted</location>
    </subcellularLocation>
    <subcellularLocation>
        <location evidence="12">Cell surface</location>
    </subcellularLocation>
    <text evidence="12">Fractions of enolase are present in both the cytoplasm and on the cell surface.</text>
</comment>
<feature type="binding site" evidence="14">
    <location>
        <position position="326"/>
    </location>
    <ligand>
        <name>substrate</name>
    </ligand>
</feature>
<dbReference type="GO" id="GO:0005576">
    <property type="term" value="C:extracellular region"/>
    <property type="evidence" value="ECO:0007669"/>
    <property type="project" value="UniProtKB-SubCell"/>
</dbReference>
<dbReference type="SUPFAM" id="SSF54826">
    <property type="entry name" value="Enolase N-terminal domain-like"/>
    <property type="match status" value="1"/>
</dbReference>
<protein>
    <recommendedName>
        <fullName evidence="4 12">Enolase</fullName>
        <ecNumber evidence="3 12">4.2.1.11</ecNumber>
    </recommendedName>
    <alternativeName>
        <fullName evidence="12">2-phospho-D-glycerate hydro-lyase</fullName>
    </alternativeName>
    <alternativeName>
        <fullName evidence="12">2-phosphoglycerate dehydratase</fullName>
    </alternativeName>
</protein>